<accession>A0A075VXN7</accession>
<protein>
    <submittedName>
        <fullName evidence="1">Uncharacterized protein</fullName>
    </submittedName>
</protein>
<proteinExistence type="predicted"/>
<name>A0A075VXN7_9VIRU</name>
<sequence>MKELEYEVRTIPCTSSTRECGSFRCGSAIYFCHTRGAGGLTISISLLIDNCFSFFFKTRIKINVTIQRQIKQTRITMQSMNNNPTFPASERVDDSVVAVRLNCDTCSELAESSYPNQRSPDPTVDVPKSPAAFCFISESGRFPRSVDVLSSVVVD</sequence>
<organism evidence="1">
    <name type="scientific">Diadegma fenestrale ichnovirus</name>
    <dbReference type="NCBI Taxonomy" id="1428464"/>
    <lineage>
        <taxon>Viruses</taxon>
        <taxon>Viruses incertae sedis</taxon>
        <taxon>Polydnaviriformidae</taxon>
        <taxon>Ichnoviriform</taxon>
    </lineage>
</organism>
<dbReference type="EMBL" id="KJ767541">
    <property type="protein sequence ID" value="AIG88527.1"/>
    <property type="molecule type" value="Genomic_DNA"/>
</dbReference>
<evidence type="ECO:0000313" key="1">
    <source>
        <dbReference type="EMBL" id="AIG88527.1"/>
    </source>
</evidence>
<reference evidence="1" key="1">
    <citation type="submission" date="2014-04" db="EMBL/GenBank/DDBJ databases">
        <title>Identification and Characterization of Diadegma fenestrale Ichnovirus (DfIV) and Plasticity of Its Genome Expression Patterns in Parasitized Hosts.</title>
        <authorList>
            <person name="Kim J.I."/>
            <person name="Kwon M."/>
            <person name="Kim Y."/>
            <person name="Lee S.H."/>
        </authorList>
    </citation>
    <scope>NUCLEOTIDE SEQUENCE</scope>
    <source>
        <strain evidence="1">HARC</strain>
    </source>
</reference>